<dbReference type="Proteomes" id="UP000025171">
    <property type="component" value="Unassembled WGS sequence"/>
</dbReference>
<protein>
    <recommendedName>
        <fullName evidence="4">Lipoprotein</fullName>
    </recommendedName>
</protein>
<keyword evidence="3" id="KW-1185">Reference proteome</keyword>
<name>A0A059FRZ7_9PROT</name>
<comment type="caution">
    <text evidence="2">The sequence shown here is derived from an EMBL/GenBank/DDBJ whole genome shotgun (WGS) entry which is preliminary data.</text>
</comment>
<evidence type="ECO:0000256" key="1">
    <source>
        <dbReference type="SAM" id="SignalP"/>
    </source>
</evidence>
<evidence type="ECO:0008006" key="4">
    <source>
        <dbReference type="Google" id="ProtNLM"/>
    </source>
</evidence>
<evidence type="ECO:0000313" key="3">
    <source>
        <dbReference type="Proteomes" id="UP000025171"/>
    </source>
</evidence>
<keyword evidence="1" id="KW-0732">Signal</keyword>
<gene>
    <name evidence="2" type="ORF">HJO_06245</name>
</gene>
<evidence type="ECO:0000313" key="2">
    <source>
        <dbReference type="EMBL" id="KCZ93434.1"/>
    </source>
</evidence>
<reference evidence="2 3" key="1">
    <citation type="journal article" date="2014" name="Antonie Van Leeuwenhoek">
        <title>Hyphomonas beringensis sp. nov. and Hyphomonas chukchiensis sp. nov., isolated from surface seawater of the Bering Sea and Chukchi Sea.</title>
        <authorList>
            <person name="Li C."/>
            <person name="Lai Q."/>
            <person name="Li G."/>
            <person name="Dong C."/>
            <person name="Wang J."/>
            <person name="Liao Y."/>
            <person name="Shao Z."/>
        </authorList>
    </citation>
    <scope>NUCLEOTIDE SEQUENCE [LARGE SCALE GENOMIC DNA]</scope>
    <source>
        <strain evidence="2 3">MHS-2</strain>
    </source>
</reference>
<sequence>MNTGKIFILAATIFTCLASTASADIRGIPDPWIWDDLWGIENSYPSDPYPMEDCNRDPYFVSDPGYWDYDDIYCSWYGAYECIEVRPLGGDTYADPAESEAADVYRVFMELMNF</sequence>
<dbReference type="STRING" id="1280950.HJO_06245"/>
<proteinExistence type="predicted"/>
<organism evidence="2 3">
    <name type="scientific">Hyphomonas johnsonii MHS-2</name>
    <dbReference type="NCBI Taxonomy" id="1280950"/>
    <lineage>
        <taxon>Bacteria</taxon>
        <taxon>Pseudomonadati</taxon>
        <taxon>Pseudomonadota</taxon>
        <taxon>Alphaproteobacteria</taxon>
        <taxon>Hyphomonadales</taxon>
        <taxon>Hyphomonadaceae</taxon>
        <taxon>Hyphomonas</taxon>
    </lineage>
</organism>
<dbReference type="AlphaFoldDB" id="A0A059FRZ7"/>
<dbReference type="PATRIC" id="fig|1280950.3.peg.1256"/>
<feature type="chain" id="PRO_5001572573" description="Lipoprotein" evidence="1">
    <location>
        <begin position="24"/>
        <end position="114"/>
    </location>
</feature>
<dbReference type="RefSeq" id="WP_035615034.1">
    <property type="nucleotide sequence ID" value="NZ_ARYK01000002.1"/>
</dbReference>
<dbReference type="EMBL" id="ARYK01000002">
    <property type="protein sequence ID" value="KCZ93434.1"/>
    <property type="molecule type" value="Genomic_DNA"/>
</dbReference>
<feature type="signal peptide" evidence="1">
    <location>
        <begin position="1"/>
        <end position="23"/>
    </location>
</feature>
<accession>A0A059FRZ7</accession>